<accession>A0A0E9VAL7</accession>
<proteinExistence type="predicted"/>
<dbReference type="EMBL" id="GBXM01034072">
    <property type="protein sequence ID" value="JAH74505.1"/>
    <property type="molecule type" value="Transcribed_RNA"/>
</dbReference>
<sequence>MSPISMQIFPRRDGMDVFLYTLLIMNEANPYFVKKCNFNQIVKNSNLVCRINKKKIVNTFFNQRTIWQKQWQWQKTTSPTKRIHTRQ</sequence>
<name>A0A0E9VAL7_ANGAN</name>
<dbReference type="AlphaFoldDB" id="A0A0E9VAL7"/>
<organism evidence="1">
    <name type="scientific">Anguilla anguilla</name>
    <name type="common">European freshwater eel</name>
    <name type="synonym">Muraena anguilla</name>
    <dbReference type="NCBI Taxonomy" id="7936"/>
    <lineage>
        <taxon>Eukaryota</taxon>
        <taxon>Metazoa</taxon>
        <taxon>Chordata</taxon>
        <taxon>Craniata</taxon>
        <taxon>Vertebrata</taxon>
        <taxon>Euteleostomi</taxon>
        <taxon>Actinopterygii</taxon>
        <taxon>Neopterygii</taxon>
        <taxon>Teleostei</taxon>
        <taxon>Anguilliformes</taxon>
        <taxon>Anguillidae</taxon>
        <taxon>Anguilla</taxon>
    </lineage>
</organism>
<protein>
    <submittedName>
        <fullName evidence="1">Uncharacterized protein</fullName>
    </submittedName>
</protein>
<reference evidence="1" key="1">
    <citation type="submission" date="2014-11" db="EMBL/GenBank/DDBJ databases">
        <authorList>
            <person name="Amaro Gonzalez C."/>
        </authorList>
    </citation>
    <scope>NUCLEOTIDE SEQUENCE</scope>
</reference>
<evidence type="ECO:0000313" key="1">
    <source>
        <dbReference type="EMBL" id="JAH74505.1"/>
    </source>
</evidence>
<reference evidence="1" key="2">
    <citation type="journal article" date="2015" name="Fish Shellfish Immunol.">
        <title>Early steps in the European eel (Anguilla anguilla)-Vibrio vulnificus interaction in the gills: Role of the RtxA13 toxin.</title>
        <authorList>
            <person name="Callol A."/>
            <person name="Pajuelo D."/>
            <person name="Ebbesson L."/>
            <person name="Teles M."/>
            <person name="MacKenzie S."/>
            <person name="Amaro C."/>
        </authorList>
    </citation>
    <scope>NUCLEOTIDE SEQUENCE</scope>
</reference>